<sequence>MRLRSTAKLFSHACWTISEGIAPVSCENVKSDQMLKTRDPDPAMNRRSLFSSEGKCVKQTHFNVKKLVSTGLNFTEAIYSRRIDEYADAEKREKQREDSGKNYRKVKQSTTMEKELIASVDC</sequence>
<name>A0A2Z7BR78_9LAMI</name>
<accession>A0A2Z7BR78</accession>
<proteinExistence type="predicted"/>
<feature type="region of interest" description="Disordered" evidence="1">
    <location>
        <begin position="89"/>
        <end position="108"/>
    </location>
</feature>
<evidence type="ECO:0000313" key="3">
    <source>
        <dbReference type="Proteomes" id="UP000250235"/>
    </source>
</evidence>
<organism evidence="2 3">
    <name type="scientific">Dorcoceras hygrometricum</name>
    <dbReference type="NCBI Taxonomy" id="472368"/>
    <lineage>
        <taxon>Eukaryota</taxon>
        <taxon>Viridiplantae</taxon>
        <taxon>Streptophyta</taxon>
        <taxon>Embryophyta</taxon>
        <taxon>Tracheophyta</taxon>
        <taxon>Spermatophyta</taxon>
        <taxon>Magnoliopsida</taxon>
        <taxon>eudicotyledons</taxon>
        <taxon>Gunneridae</taxon>
        <taxon>Pentapetalae</taxon>
        <taxon>asterids</taxon>
        <taxon>lamiids</taxon>
        <taxon>Lamiales</taxon>
        <taxon>Gesneriaceae</taxon>
        <taxon>Didymocarpoideae</taxon>
        <taxon>Trichosporeae</taxon>
        <taxon>Loxocarpinae</taxon>
        <taxon>Dorcoceras</taxon>
    </lineage>
</organism>
<feature type="compositionally biased region" description="Basic and acidic residues" evidence="1">
    <location>
        <begin position="89"/>
        <end position="101"/>
    </location>
</feature>
<dbReference type="AlphaFoldDB" id="A0A2Z7BR78"/>
<evidence type="ECO:0000313" key="2">
    <source>
        <dbReference type="EMBL" id="KZV36894.1"/>
    </source>
</evidence>
<dbReference type="Proteomes" id="UP000250235">
    <property type="component" value="Unassembled WGS sequence"/>
</dbReference>
<dbReference type="EMBL" id="KV003188">
    <property type="protein sequence ID" value="KZV36894.1"/>
    <property type="molecule type" value="Genomic_DNA"/>
</dbReference>
<keyword evidence="2" id="KW-0808">Transferase</keyword>
<gene>
    <name evidence="2" type="ORF">F511_33434</name>
</gene>
<dbReference type="GO" id="GO:0016740">
    <property type="term" value="F:transferase activity"/>
    <property type="evidence" value="ECO:0007669"/>
    <property type="project" value="UniProtKB-KW"/>
</dbReference>
<protein>
    <submittedName>
        <fullName evidence="2">CDP-diacylglycerol--glycerol-3-phosphate 3-phosphatidyltransferase 2</fullName>
    </submittedName>
</protein>
<reference evidence="2 3" key="1">
    <citation type="journal article" date="2015" name="Proc. Natl. Acad. Sci. U.S.A.">
        <title>The resurrection genome of Boea hygrometrica: A blueprint for survival of dehydration.</title>
        <authorList>
            <person name="Xiao L."/>
            <person name="Yang G."/>
            <person name="Zhang L."/>
            <person name="Yang X."/>
            <person name="Zhao S."/>
            <person name="Ji Z."/>
            <person name="Zhou Q."/>
            <person name="Hu M."/>
            <person name="Wang Y."/>
            <person name="Chen M."/>
            <person name="Xu Y."/>
            <person name="Jin H."/>
            <person name="Xiao X."/>
            <person name="Hu G."/>
            <person name="Bao F."/>
            <person name="Hu Y."/>
            <person name="Wan P."/>
            <person name="Li L."/>
            <person name="Deng X."/>
            <person name="Kuang T."/>
            <person name="Xiang C."/>
            <person name="Zhu J.K."/>
            <person name="Oliver M.J."/>
            <person name="He Y."/>
        </authorList>
    </citation>
    <scope>NUCLEOTIDE SEQUENCE [LARGE SCALE GENOMIC DNA]</scope>
    <source>
        <strain evidence="3">cv. XS01</strain>
    </source>
</reference>
<keyword evidence="3" id="KW-1185">Reference proteome</keyword>
<evidence type="ECO:0000256" key="1">
    <source>
        <dbReference type="SAM" id="MobiDB-lite"/>
    </source>
</evidence>